<name>A0ACB9R0F0_9MYRT</name>
<keyword evidence="2" id="KW-1185">Reference proteome</keyword>
<proteinExistence type="predicted"/>
<dbReference type="EMBL" id="CM042883">
    <property type="protein sequence ID" value="KAI4372507.1"/>
    <property type="molecule type" value="Genomic_DNA"/>
</dbReference>
<evidence type="ECO:0000313" key="1">
    <source>
        <dbReference type="EMBL" id="KAI4372507.1"/>
    </source>
</evidence>
<organism evidence="1 2">
    <name type="scientific">Melastoma candidum</name>
    <dbReference type="NCBI Taxonomy" id="119954"/>
    <lineage>
        <taxon>Eukaryota</taxon>
        <taxon>Viridiplantae</taxon>
        <taxon>Streptophyta</taxon>
        <taxon>Embryophyta</taxon>
        <taxon>Tracheophyta</taxon>
        <taxon>Spermatophyta</taxon>
        <taxon>Magnoliopsida</taxon>
        <taxon>eudicotyledons</taxon>
        <taxon>Gunneridae</taxon>
        <taxon>Pentapetalae</taxon>
        <taxon>rosids</taxon>
        <taxon>malvids</taxon>
        <taxon>Myrtales</taxon>
        <taxon>Melastomataceae</taxon>
        <taxon>Melastomatoideae</taxon>
        <taxon>Melastomateae</taxon>
        <taxon>Melastoma</taxon>
    </lineage>
</organism>
<comment type="caution">
    <text evidence="1">The sequence shown here is derived from an EMBL/GenBank/DDBJ whole genome shotgun (WGS) entry which is preliminary data.</text>
</comment>
<reference evidence="2" key="1">
    <citation type="journal article" date="2023" name="Front. Plant Sci.">
        <title>Chromosomal-level genome assembly of Melastoma candidum provides insights into trichome evolution.</title>
        <authorList>
            <person name="Zhong Y."/>
            <person name="Wu W."/>
            <person name="Sun C."/>
            <person name="Zou P."/>
            <person name="Liu Y."/>
            <person name="Dai S."/>
            <person name="Zhou R."/>
        </authorList>
    </citation>
    <scope>NUCLEOTIDE SEQUENCE [LARGE SCALE GENOMIC DNA]</scope>
</reference>
<accession>A0ACB9R0F0</accession>
<sequence length="349" mass="39429">MDHSPSSSRDRVAAEILPTPRFDVISEDPSDHQFTNSSSSTAKKIPLSAPKVSRELQKHIAHEWKLLAENLPETIFARAYETRIDLLRAAIIGAAGTPYHDGLFFFDVVFPPGYPACPPKVHYRSYGYQINPNLYHTGKVCLSLLNTWFGRNSSERWDPKTSTMLQILLSLQALVLNEWPYFNEPAFIGSRRDPFHKKAYAYNGEVFLLSCQTMTHVMSRPPKGFESFVKDHFRDRGHVILAACEAYFSGRVPVGRFGLSEAGTTTSFPGMRRGPSEKLRSGLVHVYPFLVKWLGYCGAEVGPRRVLKARVENEDNMDQAKDKVRKDGKIKVVLGRVLGKFKRIIGLKK</sequence>
<evidence type="ECO:0000313" key="2">
    <source>
        <dbReference type="Proteomes" id="UP001057402"/>
    </source>
</evidence>
<dbReference type="Proteomes" id="UP001057402">
    <property type="component" value="Chromosome 4"/>
</dbReference>
<protein>
    <submittedName>
        <fullName evidence="1">Uncharacterized protein</fullName>
    </submittedName>
</protein>
<gene>
    <name evidence="1" type="ORF">MLD38_010729</name>
</gene>